<dbReference type="AlphaFoldDB" id="A0A814ITZ3"/>
<evidence type="ECO:0000313" key="3">
    <source>
        <dbReference type="Proteomes" id="UP000663828"/>
    </source>
</evidence>
<name>A0A814ITZ3_ADIRI</name>
<accession>A0A814ITZ3</accession>
<comment type="caution">
    <text evidence="1">The sequence shown here is derived from an EMBL/GenBank/DDBJ whole genome shotgun (WGS) entry which is preliminary data.</text>
</comment>
<protein>
    <submittedName>
        <fullName evidence="1">Uncharacterized protein</fullName>
    </submittedName>
</protein>
<dbReference type="OrthoDB" id="10001745at2759"/>
<sequence length="238" mass="27670">MDGNEPSLKYIEKIVLEIYDRGHYGFVSCRRTRRLKKFNITRFNAKEAAYAFLRQYDGESFVKAQKIKVWLNNQELHLYVRDLIYGNKKKMSNSMVEFVYRKGIFGEIKWPVMTAYRTNRVRWAQDQTIPPTTVKSAKLPEIHVNGMYSPINSNEISKNDVRRVPCTVCSNLTDDDDDQSLSVDSIEENALQPLCTDCRVGRSVAGLDRLIHERTHSVSNEESHFRTSIYVHVNPIHH</sequence>
<reference evidence="1" key="1">
    <citation type="submission" date="2021-02" db="EMBL/GenBank/DDBJ databases">
        <authorList>
            <person name="Nowell W R."/>
        </authorList>
    </citation>
    <scope>NUCLEOTIDE SEQUENCE</scope>
</reference>
<gene>
    <name evidence="1" type="ORF">EDS130_LOCUS16211</name>
    <name evidence="2" type="ORF">XAT740_LOCUS50877</name>
</gene>
<dbReference type="Proteomes" id="UP000663828">
    <property type="component" value="Unassembled WGS sequence"/>
</dbReference>
<organism evidence="1 4">
    <name type="scientific">Adineta ricciae</name>
    <name type="common">Rotifer</name>
    <dbReference type="NCBI Taxonomy" id="249248"/>
    <lineage>
        <taxon>Eukaryota</taxon>
        <taxon>Metazoa</taxon>
        <taxon>Spiralia</taxon>
        <taxon>Gnathifera</taxon>
        <taxon>Rotifera</taxon>
        <taxon>Eurotatoria</taxon>
        <taxon>Bdelloidea</taxon>
        <taxon>Adinetida</taxon>
        <taxon>Adinetidae</taxon>
        <taxon>Adineta</taxon>
    </lineage>
</organism>
<dbReference type="EMBL" id="CAJNOJ010000070">
    <property type="protein sequence ID" value="CAF1027175.1"/>
    <property type="molecule type" value="Genomic_DNA"/>
</dbReference>
<keyword evidence="3" id="KW-1185">Reference proteome</keyword>
<dbReference type="EMBL" id="CAJNOR010007933">
    <property type="protein sequence ID" value="CAF1625707.1"/>
    <property type="molecule type" value="Genomic_DNA"/>
</dbReference>
<evidence type="ECO:0000313" key="4">
    <source>
        <dbReference type="Proteomes" id="UP000663852"/>
    </source>
</evidence>
<dbReference type="Proteomes" id="UP000663852">
    <property type="component" value="Unassembled WGS sequence"/>
</dbReference>
<evidence type="ECO:0000313" key="2">
    <source>
        <dbReference type="EMBL" id="CAF1625707.1"/>
    </source>
</evidence>
<proteinExistence type="predicted"/>
<evidence type="ECO:0000313" key="1">
    <source>
        <dbReference type="EMBL" id="CAF1027175.1"/>
    </source>
</evidence>